<dbReference type="Proteomes" id="UP001052739">
    <property type="component" value="Unassembled WGS sequence"/>
</dbReference>
<keyword evidence="3" id="KW-1185">Reference proteome</keyword>
<feature type="compositionally biased region" description="Basic residues" evidence="1">
    <location>
        <begin position="92"/>
        <end position="102"/>
    </location>
</feature>
<dbReference type="EMBL" id="BNDW01000004">
    <property type="protein sequence ID" value="GHI19867.1"/>
    <property type="molecule type" value="Genomic_DNA"/>
</dbReference>
<evidence type="ECO:0000313" key="2">
    <source>
        <dbReference type="EMBL" id="GHI19867.1"/>
    </source>
</evidence>
<name>A0ABQ3P4C7_9ACTN</name>
<evidence type="ECO:0000313" key="3">
    <source>
        <dbReference type="Proteomes" id="UP001052739"/>
    </source>
</evidence>
<feature type="compositionally biased region" description="Low complexity" evidence="1">
    <location>
        <begin position="77"/>
        <end position="88"/>
    </location>
</feature>
<evidence type="ECO:0000256" key="1">
    <source>
        <dbReference type="SAM" id="MobiDB-lite"/>
    </source>
</evidence>
<comment type="caution">
    <text evidence="2">The sequence shown here is derived from an EMBL/GenBank/DDBJ whole genome shotgun (WGS) entry which is preliminary data.</text>
</comment>
<proteinExistence type="predicted"/>
<gene>
    <name evidence="2" type="ORF">Shyd_12380</name>
</gene>
<feature type="region of interest" description="Disordered" evidence="1">
    <location>
        <begin position="76"/>
        <end position="102"/>
    </location>
</feature>
<protein>
    <submittedName>
        <fullName evidence="2">Uncharacterized protein</fullName>
    </submittedName>
</protein>
<accession>A0ABQ3P4C7</accession>
<organism evidence="2 3">
    <name type="scientific">Streptomyces hydrogenans</name>
    <dbReference type="NCBI Taxonomy" id="1873719"/>
    <lineage>
        <taxon>Bacteria</taxon>
        <taxon>Bacillati</taxon>
        <taxon>Actinomycetota</taxon>
        <taxon>Actinomycetes</taxon>
        <taxon>Kitasatosporales</taxon>
        <taxon>Streptomycetaceae</taxon>
        <taxon>Streptomyces</taxon>
    </lineage>
</organism>
<sequence>MAAQGVEPPLQLVAFHDQRARDQAVPLAQGRVAGVDQEGRARLVLLVRGAGVDPVETGPDPLQQFVDADALAAHCQSSGRSTCSRRSTAPVRLKRRISGSGG</sequence>
<reference evidence="2" key="1">
    <citation type="submission" date="2024-05" db="EMBL/GenBank/DDBJ databases">
        <title>Whole genome shotgun sequence of Streptomyces hydrogenans NBRC 13475.</title>
        <authorList>
            <person name="Komaki H."/>
            <person name="Tamura T."/>
        </authorList>
    </citation>
    <scope>NUCLEOTIDE SEQUENCE</scope>
    <source>
        <strain evidence="2">NBRC 13475</strain>
    </source>
</reference>